<reference evidence="13 15" key="1">
    <citation type="submission" date="2015-11" db="EMBL/GenBank/DDBJ databases">
        <title>Genomic analysis of 38 Legionella species identifies large and diverse effector repertoires.</title>
        <authorList>
            <person name="Burstein D."/>
            <person name="Amaro F."/>
            <person name="Zusman T."/>
            <person name="Lifshitz Z."/>
            <person name="Cohen O."/>
            <person name="Gilbert J.A."/>
            <person name="Pupko T."/>
            <person name="Shuman H.A."/>
            <person name="Segal G."/>
        </authorList>
    </citation>
    <scope>NUCLEOTIDE SEQUENCE [LARGE SCALE GENOMIC DNA]</scope>
    <source>
        <strain evidence="13 15">ATCC 49507</strain>
    </source>
</reference>
<dbReference type="GO" id="GO:0005886">
    <property type="term" value="C:plasma membrane"/>
    <property type="evidence" value="ECO:0007669"/>
    <property type="project" value="UniProtKB-SubCell"/>
</dbReference>
<evidence type="ECO:0000256" key="7">
    <source>
        <dbReference type="ARBA" id="ARBA00022841"/>
    </source>
</evidence>
<keyword evidence="15" id="KW-1185">Reference proteome</keyword>
<dbReference type="EMBL" id="LNYR01000031">
    <property type="protein sequence ID" value="KTD47610.1"/>
    <property type="molecule type" value="Genomic_DNA"/>
</dbReference>
<keyword evidence="4 11" id="KW-1003">Cell membrane</keyword>
<dbReference type="RefSeq" id="WP_058474161.1">
    <property type="nucleotide sequence ID" value="NZ_CAAAIL010000001.1"/>
</dbReference>
<dbReference type="PANTHER" id="PTHR13285:SF23">
    <property type="entry name" value="TEICHOIC ACID D-ALANYLTRANSFERASE"/>
    <property type="match status" value="1"/>
</dbReference>
<evidence type="ECO:0000313" key="16">
    <source>
        <dbReference type="Proteomes" id="UP000254230"/>
    </source>
</evidence>
<dbReference type="UniPathway" id="UPA00286"/>
<dbReference type="EMBL" id="UGOW01000001">
    <property type="protein sequence ID" value="STY18635.1"/>
    <property type="molecule type" value="Genomic_DNA"/>
</dbReference>
<dbReference type="InterPro" id="IPR028362">
    <property type="entry name" value="AlgI"/>
</dbReference>
<dbReference type="PIRSF" id="PIRSF016636">
    <property type="entry name" value="AlgI_DltB"/>
    <property type="match status" value="1"/>
</dbReference>
<comment type="similarity">
    <text evidence="3 11">Belongs to the membrane-bound acyltransferase family.</text>
</comment>
<keyword evidence="7 11" id="KW-0016">Alginate biosynthesis</keyword>
<name>A0A378KVP2_9GAMM</name>
<proteinExistence type="inferred from homology"/>
<evidence type="ECO:0000313" key="14">
    <source>
        <dbReference type="EMBL" id="STY18635.1"/>
    </source>
</evidence>
<dbReference type="PIRSF" id="PIRSF500217">
    <property type="entry name" value="AlgI"/>
    <property type="match status" value="1"/>
</dbReference>
<comment type="pathway">
    <text evidence="2 11">Glycan biosynthesis; alginate biosynthesis.</text>
</comment>
<dbReference type="InterPro" id="IPR051085">
    <property type="entry name" value="MB_O-acyltransferase"/>
</dbReference>
<dbReference type="Pfam" id="PF03062">
    <property type="entry name" value="MBOAT"/>
    <property type="match status" value="1"/>
</dbReference>
<dbReference type="Proteomes" id="UP000254230">
    <property type="component" value="Unassembled WGS sequence"/>
</dbReference>
<evidence type="ECO:0000256" key="9">
    <source>
        <dbReference type="ARBA" id="ARBA00023136"/>
    </source>
</evidence>
<sequence length="492" mass="56840">MLFNSYSFLLIFLPITFTLFLVLQTLFKGTHSIFYLFVASIIFYGYWNPLYLPLLLGSIGFNFCISLLMMRNNKIFYLLGVFGDLSLLIYFKYSQFLISNLYFIFNQPMELLNGDLPLGISFFTFTQIAYLTDCYRKQIQPPKLGNYGLFVTFFPHLMAGPILHHREIMPQFDQKKMLSWENISIGLTLFSIGLFKKTMIADSLAPYANTLFDAASKGPVTFVEGWCGTFSYSFQLYFDFSGYSDMAIGLARIFGIIFPLNFNSPYKANNIISFWRRWHMTLSRFLRDYIYIPLGGNRKGSISRYTNLMITMIIGGIWHGAAWTFVIWGMLHGFYLIINHLWLSLKKYYSGSLFTLNTFINTLIARIITFLAVALAWVFFRAESFNTSHQILKSLVSTDFSLTSQLYTPASLNHLFVLLGITSFIVFIAPNSQQLLHQYKPALETYPGEIEPYSYRFLQWSPNAFNAALCAIMTLLSLLAFGHISEFLYYKF</sequence>
<evidence type="ECO:0000256" key="8">
    <source>
        <dbReference type="ARBA" id="ARBA00022989"/>
    </source>
</evidence>
<evidence type="ECO:0000256" key="3">
    <source>
        <dbReference type="ARBA" id="ARBA00010323"/>
    </source>
</evidence>
<feature type="transmembrane region" description="Helical" evidence="12">
    <location>
        <begin position="358"/>
        <end position="380"/>
    </location>
</feature>
<evidence type="ECO:0000256" key="6">
    <source>
        <dbReference type="ARBA" id="ARBA00022692"/>
    </source>
</evidence>
<dbReference type="PANTHER" id="PTHR13285">
    <property type="entry name" value="ACYLTRANSFERASE"/>
    <property type="match status" value="1"/>
</dbReference>
<feature type="transmembrane region" description="Helical" evidence="12">
    <location>
        <begin position="412"/>
        <end position="430"/>
    </location>
</feature>
<dbReference type="GO" id="GO:0042121">
    <property type="term" value="P:alginic acid biosynthetic process"/>
    <property type="evidence" value="ECO:0007669"/>
    <property type="project" value="UniProtKB-UniRule"/>
</dbReference>
<keyword evidence="8 12" id="KW-1133">Transmembrane helix</keyword>
<feature type="transmembrane region" description="Helical" evidence="12">
    <location>
        <begin position="111"/>
        <end position="132"/>
    </location>
</feature>
<evidence type="ECO:0000256" key="10">
    <source>
        <dbReference type="ARBA" id="ARBA00023315"/>
    </source>
</evidence>
<reference evidence="14 16" key="2">
    <citation type="submission" date="2018-06" db="EMBL/GenBank/DDBJ databases">
        <authorList>
            <consortium name="Pathogen Informatics"/>
            <person name="Doyle S."/>
        </authorList>
    </citation>
    <scope>NUCLEOTIDE SEQUENCE [LARGE SCALE GENOMIC DNA]</scope>
    <source>
        <strain evidence="14 16">NCTC12376</strain>
    </source>
</reference>
<dbReference type="InterPro" id="IPR004299">
    <property type="entry name" value="MBOAT_fam"/>
</dbReference>
<keyword evidence="10 11" id="KW-0012">Acyltransferase</keyword>
<evidence type="ECO:0000256" key="11">
    <source>
        <dbReference type="PIRNR" id="PIRNR016636"/>
    </source>
</evidence>
<evidence type="ECO:0000256" key="5">
    <source>
        <dbReference type="ARBA" id="ARBA00022679"/>
    </source>
</evidence>
<comment type="subcellular location">
    <subcellularLocation>
        <location evidence="11">Cell inner membrane</location>
    </subcellularLocation>
    <subcellularLocation>
        <location evidence="1">Cell membrane</location>
        <topology evidence="1">Multi-pass membrane protein</topology>
    </subcellularLocation>
</comment>
<keyword evidence="9 11" id="KW-0472">Membrane</keyword>
<dbReference type="GO" id="GO:0016746">
    <property type="term" value="F:acyltransferase activity"/>
    <property type="evidence" value="ECO:0007669"/>
    <property type="project" value="UniProtKB-KW"/>
</dbReference>
<feature type="transmembrane region" description="Helical" evidence="12">
    <location>
        <begin position="308"/>
        <end position="338"/>
    </location>
</feature>
<dbReference type="Proteomes" id="UP000054639">
    <property type="component" value="Unassembled WGS sequence"/>
</dbReference>
<keyword evidence="11" id="KW-0997">Cell inner membrane</keyword>
<dbReference type="InterPro" id="IPR024194">
    <property type="entry name" value="Ac/AlaTfrase_AlgI/DltB"/>
</dbReference>
<dbReference type="AlphaFoldDB" id="A0A378KVP2"/>
<evidence type="ECO:0000313" key="15">
    <source>
        <dbReference type="Proteomes" id="UP000054639"/>
    </source>
</evidence>
<feature type="transmembrane region" description="Helical" evidence="12">
    <location>
        <begin position="6"/>
        <end position="23"/>
    </location>
</feature>
<evidence type="ECO:0000256" key="12">
    <source>
        <dbReference type="SAM" id="Phobius"/>
    </source>
</evidence>
<keyword evidence="6 11" id="KW-0812">Transmembrane</keyword>
<evidence type="ECO:0000256" key="4">
    <source>
        <dbReference type="ARBA" id="ARBA00022475"/>
    </source>
</evidence>
<organism evidence="14 16">
    <name type="scientific">Legionella quateirensis</name>
    <dbReference type="NCBI Taxonomy" id="45072"/>
    <lineage>
        <taxon>Bacteria</taxon>
        <taxon>Pseudomonadati</taxon>
        <taxon>Pseudomonadota</taxon>
        <taxon>Gammaproteobacteria</taxon>
        <taxon>Legionellales</taxon>
        <taxon>Legionellaceae</taxon>
        <taxon>Legionella</taxon>
    </lineage>
</organism>
<feature type="transmembrane region" description="Helical" evidence="12">
    <location>
        <begin position="464"/>
        <end position="490"/>
    </location>
</feature>
<evidence type="ECO:0000313" key="13">
    <source>
        <dbReference type="EMBL" id="KTD47610.1"/>
    </source>
</evidence>
<dbReference type="STRING" id="45072.Lqua_2003"/>
<evidence type="ECO:0000256" key="2">
    <source>
        <dbReference type="ARBA" id="ARBA00005182"/>
    </source>
</evidence>
<gene>
    <name evidence="14" type="primary">dltB_4</name>
    <name evidence="13" type="ORF">Lqua_2003</name>
    <name evidence="14" type="ORF">NCTC12376_02456</name>
</gene>
<feature type="transmembrane region" description="Helical" evidence="12">
    <location>
        <begin position="75"/>
        <end position="91"/>
    </location>
</feature>
<accession>A0A378KVP2</accession>
<protein>
    <recommendedName>
        <fullName evidence="11">Probable alginate O-acetylase</fullName>
        <ecNumber evidence="11">2.3.1.-</ecNumber>
    </recommendedName>
</protein>
<feature type="transmembrane region" description="Helical" evidence="12">
    <location>
        <begin position="144"/>
        <end position="165"/>
    </location>
</feature>
<dbReference type="EC" id="2.3.1.-" evidence="11"/>
<evidence type="ECO:0000256" key="1">
    <source>
        <dbReference type="ARBA" id="ARBA00004651"/>
    </source>
</evidence>
<feature type="transmembrane region" description="Helical" evidence="12">
    <location>
        <begin position="177"/>
        <end position="195"/>
    </location>
</feature>
<dbReference type="OrthoDB" id="139172at2"/>
<keyword evidence="5 11" id="KW-0808">Transferase</keyword>